<evidence type="ECO:0000313" key="2">
    <source>
        <dbReference type="Proteomes" id="UP000257109"/>
    </source>
</evidence>
<dbReference type="EMBL" id="QJKJ01007940">
    <property type="protein sequence ID" value="RDX81409.1"/>
    <property type="molecule type" value="Genomic_DNA"/>
</dbReference>
<reference evidence="1" key="1">
    <citation type="submission" date="2018-05" db="EMBL/GenBank/DDBJ databases">
        <title>Draft genome of Mucuna pruriens seed.</title>
        <authorList>
            <person name="Nnadi N.E."/>
            <person name="Vos R."/>
            <person name="Hasami M.H."/>
            <person name="Devisetty U.K."/>
            <person name="Aguiy J.C."/>
        </authorList>
    </citation>
    <scope>NUCLEOTIDE SEQUENCE [LARGE SCALE GENOMIC DNA]</scope>
    <source>
        <strain evidence="1">JCA_2017</strain>
    </source>
</reference>
<proteinExistence type="predicted"/>
<name>A0A371FST4_MUCPR</name>
<keyword evidence="2" id="KW-1185">Reference proteome</keyword>
<comment type="caution">
    <text evidence="1">The sequence shown here is derived from an EMBL/GenBank/DDBJ whole genome shotgun (WGS) entry which is preliminary data.</text>
</comment>
<accession>A0A371FST4</accession>
<sequence>MKPFHESYNFFKDHFFRVAPSNTRTITVDQDDLEDWEEEFVEELSHLPTLSCSMLITNKGYSAKDLMALKKRASHSLAAAAAGAIIEAIPLAIA</sequence>
<dbReference type="Proteomes" id="UP000257109">
    <property type="component" value="Unassembled WGS sequence"/>
</dbReference>
<gene>
    <name evidence="1" type="ORF">CR513_37925</name>
</gene>
<protein>
    <submittedName>
        <fullName evidence="1">Uncharacterized protein</fullName>
    </submittedName>
</protein>
<evidence type="ECO:0000313" key="1">
    <source>
        <dbReference type="EMBL" id="RDX81409.1"/>
    </source>
</evidence>
<feature type="non-terminal residue" evidence="1">
    <location>
        <position position="1"/>
    </location>
</feature>
<organism evidence="1 2">
    <name type="scientific">Mucuna pruriens</name>
    <name type="common">Velvet bean</name>
    <name type="synonym">Dolichos pruriens</name>
    <dbReference type="NCBI Taxonomy" id="157652"/>
    <lineage>
        <taxon>Eukaryota</taxon>
        <taxon>Viridiplantae</taxon>
        <taxon>Streptophyta</taxon>
        <taxon>Embryophyta</taxon>
        <taxon>Tracheophyta</taxon>
        <taxon>Spermatophyta</taxon>
        <taxon>Magnoliopsida</taxon>
        <taxon>eudicotyledons</taxon>
        <taxon>Gunneridae</taxon>
        <taxon>Pentapetalae</taxon>
        <taxon>rosids</taxon>
        <taxon>fabids</taxon>
        <taxon>Fabales</taxon>
        <taxon>Fabaceae</taxon>
        <taxon>Papilionoideae</taxon>
        <taxon>50 kb inversion clade</taxon>
        <taxon>NPAAA clade</taxon>
        <taxon>indigoferoid/millettioid clade</taxon>
        <taxon>Phaseoleae</taxon>
        <taxon>Mucuna</taxon>
    </lineage>
</organism>
<dbReference type="AlphaFoldDB" id="A0A371FST4"/>